<sequence>MKVKVLFIIISALFIFSVDGFSQTAPVDIKENEPVLLTDDSRSFVHNVEIDFRSAYVFPSAPFLDKYNNERKSLGDSFSWHLKYSFSLPKGSLGSEVYSDTYQGVGLTYFDFRNSRELGSPVAAYLFQRSRVAKLTSFVSLDYEWNFGLSNGWKPYDYMDNPNNIIIGSKVNAYMNFGVFLKWNLMNKINLMTGIDVTHFSNGNTEFPNSGLNMTGLKMGLAYEFGRRKASIESRPVDAVFTRFPRHISYDLVVFGSWRRKGVAFDLIQVPSPLKYPVVGAYFAPMYNFGYRFRAGLSLDAIYDGSANVYTEDYIMGTKQEFFKPEIDRQIALGGSGRVEYVMPVFTIGIGIGSNLLHKGGDLRGTYQSLALKVMATRSAFLHIGYNMKDFHEPNYLMLGLGYRFHNRTPRLLHQD</sequence>
<name>A0A4Q0M334_9SPHI</name>
<comment type="caution">
    <text evidence="2">The sequence shown here is derived from an EMBL/GenBank/DDBJ whole genome shotgun (WGS) entry which is preliminary data.</text>
</comment>
<proteinExistence type="predicted"/>
<keyword evidence="2" id="KW-0378">Hydrolase</keyword>
<keyword evidence="1" id="KW-0732">Signal</keyword>
<dbReference type="GO" id="GO:0016787">
    <property type="term" value="F:hydrolase activity"/>
    <property type="evidence" value="ECO:0007669"/>
    <property type="project" value="UniProtKB-KW"/>
</dbReference>
<dbReference type="AlphaFoldDB" id="A0A4Q0M334"/>
<organism evidence="2 3">
    <name type="scientific">Arcticibacter tournemirensis</name>
    <dbReference type="NCBI Taxonomy" id="699437"/>
    <lineage>
        <taxon>Bacteria</taxon>
        <taxon>Pseudomonadati</taxon>
        <taxon>Bacteroidota</taxon>
        <taxon>Sphingobacteriia</taxon>
        <taxon>Sphingobacteriales</taxon>
        <taxon>Sphingobacteriaceae</taxon>
        <taxon>Arcticibacter</taxon>
    </lineage>
</organism>
<accession>A0A4Q0M334</accession>
<dbReference type="Gene3D" id="2.40.160.20">
    <property type="match status" value="1"/>
</dbReference>
<dbReference type="EMBL" id="RXOC01000019">
    <property type="protein sequence ID" value="RXF67274.1"/>
    <property type="molecule type" value="Genomic_DNA"/>
</dbReference>
<feature type="signal peptide" evidence="1">
    <location>
        <begin position="1"/>
        <end position="24"/>
    </location>
</feature>
<protein>
    <submittedName>
        <fullName evidence="2">Acyloxyacyl hydrolase</fullName>
    </submittedName>
</protein>
<dbReference type="InterPro" id="IPR018550">
    <property type="entry name" value="Lipid-A_deacylase-rel"/>
</dbReference>
<gene>
    <name evidence="2" type="ORF">EKH83_20120</name>
</gene>
<evidence type="ECO:0000313" key="3">
    <source>
        <dbReference type="Proteomes" id="UP000290848"/>
    </source>
</evidence>
<reference evidence="2 3" key="1">
    <citation type="submission" date="2018-12" db="EMBL/GenBank/DDBJ databases">
        <title>The Draft Genome Sequence of the Soil Bacterium Pedobacter tournemirensis R1.</title>
        <authorList>
            <person name="He J."/>
        </authorList>
    </citation>
    <scope>NUCLEOTIDE SEQUENCE [LARGE SCALE GENOMIC DNA]</scope>
    <source>
        <strain evidence="2 3">R1</strain>
    </source>
</reference>
<evidence type="ECO:0000256" key="1">
    <source>
        <dbReference type="SAM" id="SignalP"/>
    </source>
</evidence>
<feature type="chain" id="PRO_5020590438" evidence="1">
    <location>
        <begin position="25"/>
        <end position="416"/>
    </location>
</feature>
<dbReference type="Pfam" id="PF09411">
    <property type="entry name" value="PagL"/>
    <property type="match status" value="1"/>
</dbReference>
<dbReference type="Proteomes" id="UP000290848">
    <property type="component" value="Unassembled WGS sequence"/>
</dbReference>
<dbReference type="RefSeq" id="WP_128771264.1">
    <property type="nucleotide sequence ID" value="NZ_RXOC01000019.1"/>
</dbReference>
<evidence type="ECO:0000313" key="2">
    <source>
        <dbReference type="EMBL" id="RXF67274.1"/>
    </source>
</evidence>